<gene>
    <name evidence="2" type="ORF">NPE20_01305</name>
</gene>
<dbReference type="InterPro" id="IPR052354">
    <property type="entry name" value="Cell_Wall_Dynamics_Protein"/>
</dbReference>
<proteinExistence type="predicted"/>
<keyword evidence="3" id="KW-1185">Reference proteome</keyword>
<dbReference type="RefSeq" id="WP_256536784.1">
    <property type="nucleotide sequence ID" value="NZ_JANHOH010000001.1"/>
</dbReference>
<feature type="domain" description="SH3b" evidence="1">
    <location>
        <begin position="207"/>
        <end position="271"/>
    </location>
</feature>
<evidence type="ECO:0000259" key="1">
    <source>
        <dbReference type="SMART" id="SM00287"/>
    </source>
</evidence>
<dbReference type="Gene3D" id="2.30.30.40">
    <property type="entry name" value="SH3 Domains"/>
    <property type="match status" value="2"/>
</dbReference>
<organism evidence="2 3">
    <name type="scientific">Mucilaginibacter aquariorum</name>
    <dbReference type="NCBI Taxonomy" id="2967225"/>
    <lineage>
        <taxon>Bacteria</taxon>
        <taxon>Pseudomonadati</taxon>
        <taxon>Bacteroidota</taxon>
        <taxon>Sphingobacteriia</taxon>
        <taxon>Sphingobacteriales</taxon>
        <taxon>Sphingobacteriaceae</taxon>
        <taxon>Mucilaginibacter</taxon>
    </lineage>
</organism>
<dbReference type="InterPro" id="IPR036505">
    <property type="entry name" value="Amidase/PGRP_sf"/>
</dbReference>
<protein>
    <submittedName>
        <fullName evidence="2">Amidase</fullName>
    </submittedName>
</protein>
<evidence type="ECO:0000313" key="3">
    <source>
        <dbReference type="Proteomes" id="UP001204376"/>
    </source>
</evidence>
<dbReference type="CDD" id="cd06583">
    <property type="entry name" value="PGRP"/>
    <property type="match status" value="1"/>
</dbReference>
<dbReference type="InterPro" id="IPR002502">
    <property type="entry name" value="Amidase_domain"/>
</dbReference>
<comment type="caution">
    <text evidence="2">The sequence shown here is derived from an EMBL/GenBank/DDBJ whole genome shotgun (WGS) entry which is preliminary data.</text>
</comment>
<name>A0ABT1SW53_9SPHI</name>
<dbReference type="Gene3D" id="3.40.80.10">
    <property type="entry name" value="Peptidoglycan recognition protein-like"/>
    <property type="match status" value="1"/>
</dbReference>
<dbReference type="SUPFAM" id="SSF55846">
    <property type="entry name" value="N-acetylmuramoyl-L-alanine amidase-like"/>
    <property type="match status" value="1"/>
</dbReference>
<dbReference type="InterPro" id="IPR003646">
    <property type="entry name" value="SH3-like_bac-type"/>
</dbReference>
<dbReference type="Pfam" id="PF01510">
    <property type="entry name" value="Amidase_2"/>
    <property type="match status" value="1"/>
</dbReference>
<dbReference type="PANTHER" id="PTHR34408">
    <property type="entry name" value="FAMILY PROTEIN, PUTATIVE-RELATED"/>
    <property type="match status" value="1"/>
</dbReference>
<sequence length="330" mass="36458">MTTKSGFTLMSIQEFETWIDALRLARTILTIQEHHTFSPAYAQFNGSNHFALQQGMKSYHVTHNGWSDIGQHFTTFPDGSIMTGRSLETSPACIVGQNAHAICIENLGNFDKGKDAMTPAHRDTIIRITAKLCSRFHLPVNANSIVYHHWFDLSTGERNNGTRNNKTCPGTGFFGGNKVEDCVANFLPLVALAGGPVAPVADTTAILKYVTVTASSLNIRTKPDAASNKVTDRTAATLGAVLRVYKESNGWYKISGSQEHWVLAKYTTEVKRATVKADTLNARNGPGKDFEKLGSYTKGQELFIVKEENGWCKVNMDDRWVSKDFLAFTN</sequence>
<dbReference type="SMART" id="SM00287">
    <property type="entry name" value="SH3b"/>
    <property type="match status" value="2"/>
</dbReference>
<dbReference type="Pfam" id="PF08239">
    <property type="entry name" value="SH3_3"/>
    <property type="match status" value="2"/>
</dbReference>
<accession>A0ABT1SW53</accession>
<reference evidence="2 3" key="1">
    <citation type="submission" date="2022-07" db="EMBL/GenBank/DDBJ databases">
        <title>Mucilaginibacter sp. JC4.</title>
        <authorList>
            <person name="Le V."/>
            <person name="Ko S.-R."/>
            <person name="Ahn C.-Y."/>
            <person name="Oh H.-M."/>
        </authorList>
    </citation>
    <scope>NUCLEOTIDE SEQUENCE [LARGE SCALE GENOMIC DNA]</scope>
    <source>
        <strain evidence="2 3">JC4</strain>
    </source>
</reference>
<dbReference type="Proteomes" id="UP001204376">
    <property type="component" value="Unassembled WGS sequence"/>
</dbReference>
<feature type="domain" description="SH3b" evidence="1">
    <location>
        <begin position="273"/>
        <end position="329"/>
    </location>
</feature>
<evidence type="ECO:0000313" key="2">
    <source>
        <dbReference type="EMBL" id="MCQ6956569.1"/>
    </source>
</evidence>
<dbReference type="EMBL" id="JANHOH010000001">
    <property type="protein sequence ID" value="MCQ6956569.1"/>
    <property type="molecule type" value="Genomic_DNA"/>
</dbReference>
<dbReference type="PANTHER" id="PTHR34408:SF1">
    <property type="entry name" value="GLYCOSYL HYDROLASE FAMILY 19 DOMAIN-CONTAINING PROTEIN HI_1415"/>
    <property type="match status" value="1"/>
</dbReference>